<dbReference type="EMBL" id="JBELPY010000007">
    <property type="protein sequence ID" value="MFL9834671.1"/>
    <property type="molecule type" value="Genomic_DNA"/>
</dbReference>
<protein>
    <recommendedName>
        <fullName evidence="4">DUF4113 domain-containing protein</fullName>
    </recommendedName>
</protein>
<feature type="compositionally biased region" description="Basic and acidic residues" evidence="1">
    <location>
        <begin position="1"/>
        <end position="14"/>
    </location>
</feature>
<evidence type="ECO:0000313" key="2">
    <source>
        <dbReference type="EMBL" id="MFL9834671.1"/>
    </source>
</evidence>
<keyword evidence="3" id="KW-1185">Reference proteome</keyword>
<proteinExistence type="predicted"/>
<sequence length="50" mass="5786">MDAMNKKYGKDKVRLGSMSGQNTFGRAQMSPEYEVFLKNNTLPEANFRFH</sequence>
<evidence type="ECO:0000313" key="3">
    <source>
        <dbReference type="Proteomes" id="UP001629058"/>
    </source>
</evidence>
<organism evidence="2 3">
    <name type="scientific">Chryseobacterium terrae</name>
    <dbReference type="NCBI Taxonomy" id="3163299"/>
    <lineage>
        <taxon>Bacteria</taxon>
        <taxon>Pseudomonadati</taxon>
        <taxon>Bacteroidota</taxon>
        <taxon>Flavobacteriia</taxon>
        <taxon>Flavobacteriales</taxon>
        <taxon>Weeksellaceae</taxon>
        <taxon>Chryseobacterium group</taxon>
        <taxon>Chryseobacterium</taxon>
    </lineage>
</organism>
<dbReference type="Proteomes" id="UP001629058">
    <property type="component" value="Unassembled WGS sequence"/>
</dbReference>
<accession>A0ABW8Y3C6</accession>
<gene>
    <name evidence="2" type="ORF">ABS765_11595</name>
</gene>
<feature type="region of interest" description="Disordered" evidence="1">
    <location>
        <begin position="1"/>
        <end position="23"/>
    </location>
</feature>
<evidence type="ECO:0008006" key="4">
    <source>
        <dbReference type="Google" id="ProtNLM"/>
    </source>
</evidence>
<evidence type="ECO:0000256" key="1">
    <source>
        <dbReference type="SAM" id="MobiDB-lite"/>
    </source>
</evidence>
<reference evidence="2 3" key="1">
    <citation type="submission" date="2024-06" db="EMBL/GenBank/DDBJ databases">
        <authorList>
            <person name="Kaempfer P."/>
            <person name="Viver T."/>
        </authorList>
    </citation>
    <scope>NUCLEOTIDE SEQUENCE [LARGE SCALE GENOMIC DNA]</scope>
    <source>
        <strain evidence="2 3">ST-37</strain>
    </source>
</reference>
<dbReference type="RefSeq" id="WP_408090980.1">
    <property type="nucleotide sequence ID" value="NZ_JBELPY010000007.1"/>
</dbReference>
<comment type="caution">
    <text evidence="2">The sequence shown here is derived from an EMBL/GenBank/DDBJ whole genome shotgun (WGS) entry which is preliminary data.</text>
</comment>
<name>A0ABW8Y3C6_9FLAO</name>